<dbReference type="GO" id="GO:0006888">
    <property type="term" value="P:endoplasmic reticulum to Golgi vesicle-mediated transport"/>
    <property type="evidence" value="ECO:0007669"/>
    <property type="project" value="InterPro"/>
</dbReference>
<dbReference type="InterPro" id="IPR007528">
    <property type="entry name" value="RINT1_Tip20"/>
</dbReference>
<reference evidence="1" key="1">
    <citation type="submission" date="2024-03" db="EMBL/GenBank/DDBJ databases">
        <title>WGS assembly of Saponaria officinalis var. Norfolk2.</title>
        <authorList>
            <person name="Jenkins J."/>
            <person name="Shu S."/>
            <person name="Grimwood J."/>
            <person name="Barry K."/>
            <person name="Goodstein D."/>
            <person name="Schmutz J."/>
            <person name="Leebens-Mack J."/>
            <person name="Osbourn A."/>
        </authorList>
    </citation>
    <scope>NUCLEOTIDE SEQUENCE [LARGE SCALE GENOMIC DNA]</scope>
    <source>
        <strain evidence="1">JIC</strain>
    </source>
</reference>
<dbReference type="PANTHER" id="PTHR13520">
    <property type="entry name" value="RAD50-INTERACTING PROTEIN 1 RINT-1"/>
    <property type="match status" value="1"/>
</dbReference>
<dbReference type="GO" id="GO:0006890">
    <property type="term" value="P:retrograde vesicle-mediated transport, Golgi to endoplasmic reticulum"/>
    <property type="evidence" value="ECO:0007669"/>
    <property type="project" value="InterPro"/>
</dbReference>
<evidence type="ECO:0000313" key="2">
    <source>
        <dbReference type="Proteomes" id="UP001443914"/>
    </source>
</evidence>
<dbReference type="PROSITE" id="PS51386">
    <property type="entry name" value="RINT1_TIP20"/>
    <property type="match status" value="1"/>
</dbReference>
<organism evidence="1 2">
    <name type="scientific">Saponaria officinalis</name>
    <name type="common">Common soapwort</name>
    <name type="synonym">Lychnis saponaria</name>
    <dbReference type="NCBI Taxonomy" id="3572"/>
    <lineage>
        <taxon>Eukaryota</taxon>
        <taxon>Viridiplantae</taxon>
        <taxon>Streptophyta</taxon>
        <taxon>Embryophyta</taxon>
        <taxon>Tracheophyta</taxon>
        <taxon>Spermatophyta</taxon>
        <taxon>Magnoliopsida</taxon>
        <taxon>eudicotyledons</taxon>
        <taxon>Gunneridae</taxon>
        <taxon>Pentapetalae</taxon>
        <taxon>Caryophyllales</taxon>
        <taxon>Caryophyllaceae</taxon>
        <taxon>Caryophylleae</taxon>
        <taxon>Saponaria</taxon>
    </lineage>
</organism>
<dbReference type="Pfam" id="PF04437">
    <property type="entry name" value="RINT1_TIP1"/>
    <property type="match status" value="1"/>
</dbReference>
<dbReference type="Proteomes" id="UP001443914">
    <property type="component" value="Unassembled WGS sequence"/>
</dbReference>
<dbReference type="AlphaFoldDB" id="A0AAW1IS42"/>
<evidence type="ECO:0008006" key="3">
    <source>
        <dbReference type="Google" id="ProtNLM"/>
    </source>
</evidence>
<name>A0AAW1IS42_SAPOF</name>
<evidence type="ECO:0000313" key="1">
    <source>
        <dbReference type="EMBL" id="KAK9692250.1"/>
    </source>
</evidence>
<proteinExistence type="predicted"/>
<keyword evidence="2" id="KW-1185">Reference proteome</keyword>
<sequence length="812" mass="92987">MENMNTKNVLPKLTKSPNQTLGFINSPGFINSFKDHAKLQTLSMEINSKCTNLQTHLNNLNSTLSSLIISSISHNIHSKSSLDDFILNLENLSIICSYYGNRVERRKLEKMVDKDLAYISKELRSIDNIRCYAEVVLKLEALVGDLEDAALSALNRHTGHIFSRAPRSSSTSGDVNGNLDNVHRAVKAINNIEDVLLGVTKANPQWSNLVKTVDARVDKILSRLRPQVIADHRSLLASLGWPPKLATTTTQNEEASFIPNPLILMKGAKKESYSQSFLALSALQHVHLRREERKRLLFGRNKEASFRLWAIDELVSPIASKIEHHLLKWTDHPYLMFALVYKVTRDFIEGVDDVLQPLIDMARLGSYSAKEAWISAMMQVLSNFLAKHVFPVLAARYRDKPTKSDAISSWLNLIDHVVKFDKQMQSFLGSETYMFISGTSTELVREMSALSIFRERLDWLRIWAKAELKDAWNKVKAELKDEKVWSMGRKLGSNRNTENESELYCLSTGEDHKAPVVAEFVVKTARELIQRCQTLPGTARRIKYIKSAPVKFLWQFLKVLHSRRLEFPTYDLEENLVRVCQLINAARFTKFKLREWSDDVDLLELTLSDNGHRANDSCFFDDEIESLNEMETNCLMDVITHILRQFKDASSDYFHDTHQFELTRSASHEGKFGDVFISSDLAVALDNLRDQLLLVKEHLNCNDFLDAWRSVAEGLDRYTFRTIMSLDIRFSEDGAKQFMVDMQGLFLVFKAFCARPEAFFPCIRDLLKLLRLDKEEMTDLKFNLSERLLSVGIVSLSEDQALKILNNRSFLV</sequence>
<dbReference type="PANTHER" id="PTHR13520:SF0">
    <property type="entry name" value="RAD50-INTERACTING PROTEIN 1"/>
    <property type="match status" value="1"/>
</dbReference>
<protein>
    <recommendedName>
        <fullName evidence="3">RINT1-like protein MAG2L</fullName>
    </recommendedName>
</protein>
<dbReference type="EMBL" id="JBDFQZ010000009">
    <property type="protein sequence ID" value="KAK9692250.1"/>
    <property type="molecule type" value="Genomic_DNA"/>
</dbReference>
<dbReference type="GO" id="GO:0070939">
    <property type="term" value="C:Dsl1/NZR complex"/>
    <property type="evidence" value="ECO:0007669"/>
    <property type="project" value="InterPro"/>
</dbReference>
<dbReference type="InterPro" id="IPR042044">
    <property type="entry name" value="EXOC6PINT-1/Sec15/Tip20_C_dom2"/>
</dbReference>
<gene>
    <name evidence="1" type="ORF">RND81_09G251600</name>
</gene>
<accession>A0AAW1IS42</accession>
<comment type="caution">
    <text evidence="1">The sequence shown here is derived from an EMBL/GenBank/DDBJ whole genome shotgun (WGS) entry which is preliminary data.</text>
</comment>
<dbReference type="Gene3D" id="1.20.58.670">
    <property type="entry name" value="Dsl1p vesicle tethering complex, Tip20p subunit, domain D"/>
    <property type="match status" value="1"/>
</dbReference>
<dbReference type="GO" id="GO:0060628">
    <property type="term" value="P:regulation of ER to Golgi vesicle-mediated transport"/>
    <property type="evidence" value="ECO:0007669"/>
    <property type="project" value="TreeGrafter"/>
</dbReference>